<dbReference type="EMBL" id="JH167500">
    <property type="protein sequence ID" value="EHB02011.1"/>
    <property type="molecule type" value="Genomic_DNA"/>
</dbReference>
<protein>
    <submittedName>
        <fullName evidence="2">Uncharacterized protein</fullName>
    </submittedName>
</protein>
<name>G5AYA0_HETGA</name>
<dbReference type="InParanoid" id="G5AYA0"/>
<feature type="chain" id="PRO_5003473837" evidence="1">
    <location>
        <begin position="36"/>
        <end position="65"/>
    </location>
</feature>
<feature type="non-terminal residue" evidence="2">
    <location>
        <position position="1"/>
    </location>
</feature>
<reference evidence="2 3" key="1">
    <citation type="journal article" date="2011" name="Nature">
        <title>Genome sequencing reveals insights into physiology and longevity of the naked mole rat.</title>
        <authorList>
            <person name="Kim E.B."/>
            <person name="Fang X."/>
            <person name="Fushan A.A."/>
            <person name="Huang Z."/>
            <person name="Lobanov A.V."/>
            <person name="Han L."/>
            <person name="Marino S.M."/>
            <person name="Sun X."/>
            <person name="Turanov A.A."/>
            <person name="Yang P."/>
            <person name="Yim S.H."/>
            <person name="Zhao X."/>
            <person name="Kasaikina M.V."/>
            <person name="Stoletzki N."/>
            <person name="Peng C."/>
            <person name="Polak P."/>
            <person name="Xiong Z."/>
            <person name="Kiezun A."/>
            <person name="Zhu Y."/>
            <person name="Chen Y."/>
            <person name="Kryukov G.V."/>
            <person name="Zhang Q."/>
            <person name="Peshkin L."/>
            <person name="Yang L."/>
            <person name="Bronson R.T."/>
            <person name="Buffenstein R."/>
            <person name="Wang B."/>
            <person name="Han C."/>
            <person name="Li Q."/>
            <person name="Chen L."/>
            <person name="Zhao W."/>
            <person name="Sunyaev S.R."/>
            <person name="Park T.J."/>
            <person name="Zhang G."/>
            <person name="Wang J."/>
            <person name="Gladyshev V.N."/>
        </authorList>
    </citation>
    <scope>NUCLEOTIDE SEQUENCE [LARGE SCALE GENOMIC DNA]</scope>
</reference>
<sequence>RSPCLSLMSTGIMGMCHHVWHFFVLHFIFAREAEAEGSPRVRGQPGLHSGFKASVNYIVRPCLKK</sequence>
<proteinExistence type="predicted"/>
<evidence type="ECO:0000313" key="2">
    <source>
        <dbReference type="EMBL" id="EHB02011.1"/>
    </source>
</evidence>
<evidence type="ECO:0000256" key="1">
    <source>
        <dbReference type="SAM" id="SignalP"/>
    </source>
</evidence>
<evidence type="ECO:0000313" key="3">
    <source>
        <dbReference type="Proteomes" id="UP000006813"/>
    </source>
</evidence>
<feature type="non-terminal residue" evidence="2">
    <location>
        <position position="65"/>
    </location>
</feature>
<organism evidence="2 3">
    <name type="scientific">Heterocephalus glaber</name>
    <name type="common">Naked mole rat</name>
    <dbReference type="NCBI Taxonomy" id="10181"/>
    <lineage>
        <taxon>Eukaryota</taxon>
        <taxon>Metazoa</taxon>
        <taxon>Chordata</taxon>
        <taxon>Craniata</taxon>
        <taxon>Vertebrata</taxon>
        <taxon>Euteleostomi</taxon>
        <taxon>Mammalia</taxon>
        <taxon>Eutheria</taxon>
        <taxon>Euarchontoglires</taxon>
        <taxon>Glires</taxon>
        <taxon>Rodentia</taxon>
        <taxon>Hystricomorpha</taxon>
        <taxon>Bathyergidae</taxon>
        <taxon>Heterocephalus</taxon>
    </lineage>
</organism>
<dbReference type="AlphaFoldDB" id="G5AYA0"/>
<accession>G5AYA0</accession>
<keyword evidence="1" id="KW-0732">Signal</keyword>
<gene>
    <name evidence="2" type="ORF">GW7_03595</name>
</gene>
<dbReference type="Proteomes" id="UP000006813">
    <property type="component" value="Unassembled WGS sequence"/>
</dbReference>
<feature type="signal peptide" evidence="1">
    <location>
        <begin position="1"/>
        <end position="35"/>
    </location>
</feature>